<sequence>MPSPIPQEIIDSCIDNLAFDVSDSDQSCEARKALFLCSLASRALGQRARYHIFSDIRIRPSPGDVRSQQLRDIMKEDPNICRFIRTLDIHIADKGPQTTATSRTGLPDILNMLSRRSGEGESRALRFTATQIEILGAESIKNFFRLWLISSTTPIRTRDPAQVISEP</sequence>
<accession>A0A0C3CBC3</accession>
<keyword evidence="2" id="KW-1185">Reference proteome</keyword>
<evidence type="ECO:0000313" key="2">
    <source>
        <dbReference type="Proteomes" id="UP000053424"/>
    </source>
</evidence>
<evidence type="ECO:0000313" key="1">
    <source>
        <dbReference type="EMBL" id="KIM40916.1"/>
    </source>
</evidence>
<protein>
    <submittedName>
        <fullName evidence="1">Uncharacterized protein</fullName>
    </submittedName>
</protein>
<dbReference type="AlphaFoldDB" id="A0A0C3CBC3"/>
<reference evidence="1 2" key="1">
    <citation type="submission" date="2014-04" db="EMBL/GenBank/DDBJ databases">
        <authorList>
            <consortium name="DOE Joint Genome Institute"/>
            <person name="Kuo A."/>
            <person name="Gay G."/>
            <person name="Dore J."/>
            <person name="Kohler A."/>
            <person name="Nagy L.G."/>
            <person name="Floudas D."/>
            <person name="Copeland A."/>
            <person name="Barry K.W."/>
            <person name="Cichocki N."/>
            <person name="Veneault-Fourrey C."/>
            <person name="LaButti K."/>
            <person name="Lindquist E.A."/>
            <person name="Lipzen A."/>
            <person name="Lundell T."/>
            <person name="Morin E."/>
            <person name="Murat C."/>
            <person name="Sun H."/>
            <person name="Tunlid A."/>
            <person name="Henrissat B."/>
            <person name="Grigoriev I.V."/>
            <person name="Hibbett D.S."/>
            <person name="Martin F."/>
            <person name="Nordberg H.P."/>
            <person name="Cantor M.N."/>
            <person name="Hua S.X."/>
        </authorList>
    </citation>
    <scope>NUCLEOTIDE SEQUENCE [LARGE SCALE GENOMIC DNA]</scope>
    <source>
        <strain evidence="2">h7</strain>
    </source>
</reference>
<dbReference type="EMBL" id="KN831781">
    <property type="protein sequence ID" value="KIM40916.1"/>
    <property type="molecule type" value="Genomic_DNA"/>
</dbReference>
<dbReference type="OrthoDB" id="2844673at2759"/>
<dbReference type="Proteomes" id="UP000053424">
    <property type="component" value="Unassembled WGS sequence"/>
</dbReference>
<proteinExistence type="predicted"/>
<dbReference type="HOGENOM" id="CLU_1594731_0_0_1"/>
<gene>
    <name evidence="1" type="ORF">M413DRAFT_156045</name>
</gene>
<name>A0A0C3CBC3_HEBCY</name>
<reference evidence="2" key="2">
    <citation type="submission" date="2015-01" db="EMBL/GenBank/DDBJ databases">
        <title>Evolutionary Origins and Diversification of the Mycorrhizal Mutualists.</title>
        <authorList>
            <consortium name="DOE Joint Genome Institute"/>
            <consortium name="Mycorrhizal Genomics Consortium"/>
            <person name="Kohler A."/>
            <person name="Kuo A."/>
            <person name="Nagy L.G."/>
            <person name="Floudas D."/>
            <person name="Copeland A."/>
            <person name="Barry K.W."/>
            <person name="Cichocki N."/>
            <person name="Veneault-Fourrey C."/>
            <person name="LaButti K."/>
            <person name="Lindquist E.A."/>
            <person name="Lipzen A."/>
            <person name="Lundell T."/>
            <person name="Morin E."/>
            <person name="Murat C."/>
            <person name="Riley R."/>
            <person name="Ohm R."/>
            <person name="Sun H."/>
            <person name="Tunlid A."/>
            <person name="Henrissat B."/>
            <person name="Grigoriev I.V."/>
            <person name="Hibbett D.S."/>
            <person name="Martin F."/>
        </authorList>
    </citation>
    <scope>NUCLEOTIDE SEQUENCE [LARGE SCALE GENOMIC DNA]</scope>
    <source>
        <strain evidence="2">h7</strain>
    </source>
</reference>
<organism evidence="1 2">
    <name type="scientific">Hebeloma cylindrosporum</name>
    <dbReference type="NCBI Taxonomy" id="76867"/>
    <lineage>
        <taxon>Eukaryota</taxon>
        <taxon>Fungi</taxon>
        <taxon>Dikarya</taxon>
        <taxon>Basidiomycota</taxon>
        <taxon>Agaricomycotina</taxon>
        <taxon>Agaricomycetes</taxon>
        <taxon>Agaricomycetidae</taxon>
        <taxon>Agaricales</taxon>
        <taxon>Agaricineae</taxon>
        <taxon>Hymenogastraceae</taxon>
        <taxon>Hebeloma</taxon>
    </lineage>
</organism>